<name>A0A7C4H3U8_THEPE</name>
<reference evidence="1" key="1">
    <citation type="journal article" date="2020" name="mSystems">
        <title>Genome- and Community-Level Interaction Insights into Carbon Utilization and Element Cycling Functions of Hydrothermarchaeota in Hydrothermal Sediment.</title>
        <authorList>
            <person name="Zhou Z."/>
            <person name="Liu Y."/>
            <person name="Xu W."/>
            <person name="Pan J."/>
            <person name="Luo Z.H."/>
            <person name="Li M."/>
        </authorList>
    </citation>
    <scope>NUCLEOTIDE SEQUENCE</scope>
    <source>
        <strain evidence="1">SpSt-649</strain>
    </source>
</reference>
<comment type="caution">
    <text evidence="1">The sequence shown here is derived from an EMBL/GenBank/DDBJ whole genome shotgun (WGS) entry which is preliminary data.</text>
</comment>
<sequence length="292" mass="33273">MLRFPSRGIDLELTLKPSFILALFEKEEGSYRKIAGRSLGCRIWQKRGEIFSTCPAEEVEYYTGLWFLEVKAAESPHRRFSQLVDNLIEVYAGLSLAVDIYDPLYIFIAVFLSQNTSYRTNVLRWTRELWRTARDPATAAEAAPGVGGSFQLKRLPEVFRCVAGEWPRDPYQLRRFLVSCKYVGPKTADATLLFARAESSAAPVDRHFLNMVSRLSLFPGAGPPVPAYCKRFPCFDCPKRGSCIRWLASKYFRRLAGWVQTAFYIHDAEICSRSMCRECALKDFCEVGKPGE</sequence>
<dbReference type="InterPro" id="IPR023170">
    <property type="entry name" value="HhH_base_excis_C"/>
</dbReference>
<dbReference type="Gene3D" id="1.10.1670.10">
    <property type="entry name" value="Helix-hairpin-Helix base-excision DNA repair enzymes (C-terminal)"/>
    <property type="match status" value="1"/>
</dbReference>
<gene>
    <name evidence="1" type="ORF">ENU21_02060</name>
</gene>
<dbReference type="Gene3D" id="1.10.340.30">
    <property type="entry name" value="Hypothetical protein, domain 2"/>
    <property type="match status" value="1"/>
</dbReference>
<proteinExistence type="predicted"/>
<dbReference type="AlphaFoldDB" id="A0A7C4H3U8"/>
<dbReference type="InterPro" id="IPR011257">
    <property type="entry name" value="DNA_glycosylase"/>
</dbReference>
<dbReference type="SUPFAM" id="SSF48150">
    <property type="entry name" value="DNA-glycosylase"/>
    <property type="match status" value="1"/>
</dbReference>
<evidence type="ECO:0000313" key="1">
    <source>
        <dbReference type="EMBL" id="HGM46525.1"/>
    </source>
</evidence>
<dbReference type="EMBL" id="DTBQ01000060">
    <property type="protein sequence ID" value="HGM46525.1"/>
    <property type="molecule type" value="Genomic_DNA"/>
</dbReference>
<accession>A0A7C4H3U8</accession>
<dbReference type="GO" id="GO:0003824">
    <property type="term" value="F:catalytic activity"/>
    <property type="evidence" value="ECO:0007669"/>
    <property type="project" value="InterPro"/>
</dbReference>
<protein>
    <recommendedName>
        <fullName evidence="2">DNA lyase</fullName>
    </recommendedName>
</protein>
<evidence type="ECO:0008006" key="2">
    <source>
        <dbReference type="Google" id="ProtNLM"/>
    </source>
</evidence>
<organism evidence="1">
    <name type="scientific">Thermofilum pendens</name>
    <dbReference type="NCBI Taxonomy" id="2269"/>
    <lineage>
        <taxon>Archaea</taxon>
        <taxon>Thermoproteota</taxon>
        <taxon>Thermoprotei</taxon>
        <taxon>Thermofilales</taxon>
        <taxon>Thermofilaceae</taxon>
        <taxon>Thermofilum</taxon>
    </lineage>
</organism>
<dbReference type="GO" id="GO:0006281">
    <property type="term" value="P:DNA repair"/>
    <property type="evidence" value="ECO:0007669"/>
    <property type="project" value="InterPro"/>
</dbReference>